<evidence type="ECO:0000256" key="6">
    <source>
        <dbReference type="ARBA" id="ARBA00022679"/>
    </source>
</evidence>
<comment type="catalytic activity">
    <reaction evidence="10">
        <text>an acyl-CoA + a 1,2-diacyl-sn-glycerol = a triacyl-sn-glycerol + CoA</text>
        <dbReference type="Rhea" id="RHEA:10868"/>
        <dbReference type="ChEBI" id="CHEBI:17815"/>
        <dbReference type="ChEBI" id="CHEBI:57287"/>
        <dbReference type="ChEBI" id="CHEBI:58342"/>
        <dbReference type="ChEBI" id="CHEBI:64615"/>
        <dbReference type="EC" id="2.3.1.20"/>
    </reaction>
</comment>
<dbReference type="PANTHER" id="PTHR31650:SF1">
    <property type="entry name" value="WAX ESTER SYNTHASE_DIACYLGLYCEROL ACYLTRANSFERASE 4-RELATED"/>
    <property type="match status" value="1"/>
</dbReference>
<keyword evidence="6" id="KW-0808">Transferase</keyword>
<proteinExistence type="inferred from homology"/>
<evidence type="ECO:0000313" key="13">
    <source>
        <dbReference type="EMBL" id="GGN02396.1"/>
    </source>
</evidence>
<evidence type="ECO:0000256" key="5">
    <source>
        <dbReference type="ARBA" id="ARBA00022516"/>
    </source>
</evidence>
<keyword evidence="7" id="KW-0319">Glycerol metabolism</keyword>
<evidence type="ECO:0000256" key="4">
    <source>
        <dbReference type="ARBA" id="ARBA00013244"/>
    </source>
</evidence>
<evidence type="ECO:0000256" key="10">
    <source>
        <dbReference type="ARBA" id="ARBA00048109"/>
    </source>
</evidence>
<dbReference type="PANTHER" id="PTHR31650">
    <property type="entry name" value="O-ACYLTRANSFERASE (WSD1-LIKE) FAMILY PROTEIN"/>
    <property type="match status" value="1"/>
</dbReference>
<comment type="caution">
    <text evidence="13">The sequence shown here is derived from an EMBL/GenBank/DDBJ whole genome shotgun (WGS) entry which is preliminary data.</text>
</comment>
<keyword evidence="9" id="KW-0012">Acyltransferase</keyword>
<dbReference type="RefSeq" id="WP_081920554.1">
    <property type="nucleotide sequence ID" value="NZ_BMNZ01000006.1"/>
</dbReference>
<dbReference type="InterPro" id="IPR004255">
    <property type="entry name" value="O-acyltransferase_WSD1_N"/>
</dbReference>
<gene>
    <name evidence="13" type="ORF">GCM10009721_32020</name>
</gene>
<keyword evidence="8" id="KW-0443">Lipid metabolism</keyword>
<dbReference type="Gene3D" id="3.30.559.30">
    <property type="entry name" value="Nonribosomal peptide synthetase, condensation domain"/>
    <property type="match status" value="1"/>
</dbReference>
<comment type="pathway">
    <text evidence="2">Lipid metabolism.</text>
</comment>
<dbReference type="SUPFAM" id="SSF52777">
    <property type="entry name" value="CoA-dependent acyltransferases"/>
    <property type="match status" value="2"/>
</dbReference>
<comment type="similarity">
    <text evidence="3">Belongs to the long-chain O-acyltransferase family.</text>
</comment>
<evidence type="ECO:0000256" key="1">
    <source>
        <dbReference type="ARBA" id="ARBA00004771"/>
    </source>
</evidence>
<dbReference type="Pfam" id="PF06974">
    <property type="entry name" value="WS_DGAT_C"/>
    <property type="match status" value="1"/>
</dbReference>
<evidence type="ECO:0000259" key="11">
    <source>
        <dbReference type="Pfam" id="PF03007"/>
    </source>
</evidence>
<dbReference type="Gene3D" id="3.30.559.10">
    <property type="entry name" value="Chloramphenicol acetyltransferase-like domain"/>
    <property type="match status" value="1"/>
</dbReference>
<name>A0ABQ2IA85_9MICO</name>
<dbReference type="EC" id="2.3.1.20" evidence="4"/>
<dbReference type="EMBL" id="BMNZ01000006">
    <property type="protein sequence ID" value="GGN02396.1"/>
    <property type="molecule type" value="Genomic_DNA"/>
</dbReference>
<sequence>MHMGHPGRARPATSDVDRISAGDLTTLVSDRGAAAMNIAAVLVVDHGAELEPARVTRVLAAWTDAVPRLRQRLRRAPPGCGRPYWADDPHFTVDRHVGWHHVAEDEDLLDVAADATCRRLPRDRPLWRCIWVTGLDDGRAALVVVVHHVLADGLGGLAMLGALAGSSSVEAGSGGHAPRQVPSAPDLAAEAWRSRAAGVTSLAARARLARSGLQDLGLARTRPRLSPRTSLNRPTGARRRLHVVTVPLTDLVATGHRLGVTVNDLVLAAVADSLSGLLRDRGESVDSLVVSVPYSGRAGTEAGRLGNDTGVVPFRIPLNVDSDTRLQTIARLTRDQRRRPRAASAAPLGVAFRLLARLGVFRWFVDRQRLVNTFVTNVRGPAQPWRFCDRVVSSVVPVAVTPGNVAVTFDVLSYAGTLGVTVVADPDVVPDQARLAGYLHEALSDRMGASD</sequence>
<feature type="domain" description="O-acyltransferase WSD1 C-terminal" evidence="12">
    <location>
        <begin position="306"/>
        <end position="444"/>
    </location>
</feature>
<dbReference type="Pfam" id="PF03007">
    <property type="entry name" value="WS_DGAT_cat"/>
    <property type="match status" value="1"/>
</dbReference>
<comment type="pathway">
    <text evidence="1">Glycerolipid metabolism; triacylglycerol biosynthesis.</text>
</comment>
<evidence type="ECO:0000256" key="2">
    <source>
        <dbReference type="ARBA" id="ARBA00005189"/>
    </source>
</evidence>
<evidence type="ECO:0000256" key="3">
    <source>
        <dbReference type="ARBA" id="ARBA00009587"/>
    </source>
</evidence>
<dbReference type="InterPro" id="IPR045034">
    <property type="entry name" value="O-acyltransferase_WSD1-like"/>
</dbReference>
<evidence type="ECO:0000256" key="9">
    <source>
        <dbReference type="ARBA" id="ARBA00023315"/>
    </source>
</evidence>
<organism evidence="13 14">
    <name type="scientific">Terrabacter tumescens</name>
    <dbReference type="NCBI Taxonomy" id="60443"/>
    <lineage>
        <taxon>Bacteria</taxon>
        <taxon>Bacillati</taxon>
        <taxon>Actinomycetota</taxon>
        <taxon>Actinomycetes</taxon>
        <taxon>Micrococcales</taxon>
        <taxon>Intrasporangiaceae</taxon>
        <taxon>Terrabacter</taxon>
    </lineage>
</organism>
<dbReference type="Proteomes" id="UP000623461">
    <property type="component" value="Unassembled WGS sequence"/>
</dbReference>
<keyword evidence="14" id="KW-1185">Reference proteome</keyword>
<protein>
    <recommendedName>
        <fullName evidence="4">diacylglycerol O-acyltransferase</fullName>
        <ecNumber evidence="4">2.3.1.20</ecNumber>
    </recommendedName>
</protein>
<feature type="domain" description="O-acyltransferase WSD1-like N-terminal" evidence="11">
    <location>
        <begin position="21"/>
        <end position="266"/>
    </location>
</feature>
<evidence type="ECO:0000259" key="12">
    <source>
        <dbReference type="Pfam" id="PF06974"/>
    </source>
</evidence>
<reference evidence="14" key="1">
    <citation type="journal article" date="2019" name="Int. J. Syst. Evol. Microbiol.">
        <title>The Global Catalogue of Microorganisms (GCM) 10K type strain sequencing project: providing services to taxonomists for standard genome sequencing and annotation.</title>
        <authorList>
            <consortium name="The Broad Institute Genomics Platform"/>
            <consortium name="The Broad Institute Genome Sequencing Center for Infectious Disease"/>
            <person name="Wu L."/>
            <person name="Ma J."/>
        </authorList>
    </citation>
    <scope>NUCLEOTIDE SEQUENCE [LARGE SCALE GENOMIC DNA]</scope>
    <source>
        <strain evidence="14">JCM 1365</strain>
    </source>
</reference>
<keyword evidence="5" id="KW-0444">Lipid biosynthesis</keyword>
<evidence type="ECO:0000256" key="8">
    <source>
        <dbReference type="ARBA" id="ARBA00023098"/>
    </source>
</evidence>
<accession>A0ABQ2IA85</accession>
<evidence type="ECO:0000256" key="7">
    <source>
        <dbReference type="ARBA" id="ARBA00022798"/>
    </source>
</evidence>
<dbReference type="InterPro" id="IPR009721">
    <property type="entry name" value="O-acyltransferase_WSD1_C"/>
</dbReference>
<dbReference type="InterPro" id="IPR023213">
    <property type="entry name" value="CAT-like_dom_sf"/>
</dbReference>
<evidence type="ECO:0000313" key="14">
    <source>
        <dbReference type="Proteomes" id="UP000623461"/>
    </source>
</evidence>